<reference evidence="2 3" key="1">
    <citation type="submission" date="2018-06" db="EMBL/GenBank/DDBJ databases">
        <title>Complete Genomes of Monosporascus.</title>
        <authorList>
            <person name="Robinson A.J."/>
            <person name="Natvig D.O."/>
        </authorList>
    </citation>
    <scope>NUCLEOTIDE SEQUENCE [LARGE SCALE GENOMIC DNA]</scope>
    <source>
        <strain evidence="2 3">CBS 110550</strain>
    </source>
</reference>
<evidence type="ECO:0000259" key="1">
    <source>
        <dbReference type="Pfam" id="PF25000"/>
    </source>
</evidence>
<dbReference type="AlphaFoldDB" id="A0A4Q4TUX7"/>
<dbReference type="STRING" id="155417.A0A4Q4TUX7"/>
<gene>
    <name evidence="2" type="ORF">DL764_001299</name>
</gene>
<dbReference type="OrthoDB" id="6161812at2759"/>
<dbReference type="PANTHER" id="PTHR35205">
    <property type="entry name" value="NB-ARC AND TPR DOMAIN PROTEIN"/>
    <property type="match status" value="1"/>
</dbReference>
<evidence type="ECO:0000313" key="3">
    <source>
        <dbReference type="Proteomes" id="UP000293360"/>
    </source>
</evidence>
<dbReference type="EMBL" id="QJNU01000038">
    <property type="protein sequence ID" value="RYP09420.1"/>
    <property type="molecule type" value="Genomic_DNA"/>
</dbReference>
<feature type="domain" description="DUF7779" evidence="1">
    <location>
        <begin position="282"/>
        <end position="360"/>
    </location>
</feature>
<dbReference type="Gene3D" id="3.40.50.300">
    <property type="entry name" value="P-loop containing nucleotide triphosphate hydrolases"/>
    <property type="match status" value="1"/>
</dbReference>
<evidence type="ECO:0000313" key="2">
    <source>
        <dbReference type="EMBL" id="RYP09420.1"/>
    </source>
</evidence>
<dbReference type="SUPFAM" id="SSF52540">
    <property type="entry name" value="P-loop containing nucleoside triphosphate hydrolases"/>
    <property type="match status" value="1"/>
</dbReference>
<dbReference type="Pfam" id="PF25000">
    <property type="entry name" value="DUF7779"/>
    <property type="match status" value="1"/>
</dbReference>
<dbReference type="Proteomes" id="UP000293360">
    <property type="component" value="Unassembled WGS sequence"/>
</dbReference>
<name>A0A4Q4TUX7_9PEZI</name>
<dbReference type="InterPro" id="IPR027417">
    <property type="entry name" value="P-loop_NTPase"/>
</dbReference>
<comment type="caution">
    <text evidence="2">The sequence shown here is derived from an EMBL/GenBank/DDBJ whole genome shotgun (WGS) entry which is preliminary data.</text>
</comment>
<keyword evidence="3" id="KW-1185">Reference proteome</keyword>
<accession>A0A4Q4TUX7</accession>
<protein>
    <recommendedName>
        <fullName evidence="1">DUF7779 domain-containing protein</fullName>
    </recommendedName>
</protein>
<dbReference type="PANTHER" id="PTHR35205:SF1">
    <property type="entry name" value="ZU5 DOMAIN-CONTAINING PROTEIN"/>
    <property type="match status" value="1"/>
</dbReference>
<organism evidence="2 3">
    <name type="scientific">Monosporascus ibericus</name>
    <dbReference type="NCBI Taxonomy" id="155417"/>
    <lineage>
        <taxon>Eukaryota</taxon>
        <taxon>Fungi</taxon>
        <taxon>Dikarya</taxon>
        <taxon>Ascomycota</taxon>
        <taxon>Pezizomycotina</taxon>
        <taxon>Sordariomycetes</taxon>
        <taxon>Xylariomycetidae</taxon>
        <taxon>Xylariales</taxon>
        <taxon>Xylariales incertae sedis</taxon>
        <taxon>Monosporascus</taxon>
    </lineage>
</organism>
<dbReference type="InterPro" id="IPR056681">
    <property type="entry name" value="DUF7779"/>
</dbReference>
<sequence length="434" mass="49041">MLSSLAQRLSLFEQWLRLFPKAKYSELSQSTEEIYLEYIAFIVNSIKYFRRSGLHNLLRTIFWPPLKNNFDKSNIKIRALTELLVLQVQTASYQSAANRDQEMRHLLRANHASSNTARLIFIQNASRNENFFGRANVMNCNWLVIFDNVDDVNNIRPYWPAAARGSVIITSRDPTACEEGLANKGFAIDPFSPSDGADFILFLSATELPVDEDMKRAAFTLSQAFDGLPLGLKVAVSTMARRNYTPTQFAAALAKSVEEAEQQGIAIRKEVTSLADLFDMVLQSLHPAALALLDMVSFLNPKGIPVELFESNESSQGGSSFNFRDAAESLWMHSLLRFDNNKSSVTVHGYTQSYVYRQMRLAHSQSRHDGALCKVLVYLEQAVPELVLSPNRNPSLWERRERYLPHVWSLASRAKDPMPKDSAERLIGLMTSYG</sequence>
<proteinExistence type="predicted"/>